<comment type="caution">
    <text evidence="1">The sequence shown here is derived from an EMBL/GenBank/DDBJ whole genome shotgun (WGS) entry which is preliminary data.</text>
</comment>
<dbReference type="EMBL" id="JAUJEB010000012">
    <property type="protein sequence ID" value="MDN5216938.1"/>
    <property type="molecule type" value="Genomic_DNA"/>
</dbReference>
<proteinExistence type="predicted"/>
<reference evidence="1" key="1">
    <citation type="submission" date="2023-06" db="EMBL/GenBank/DDBJ databases">
        <title>Genomic of Agaribacillus aureum.</title>
        <authorList>
            <person name="Wang G."/>
        </authorList>
    </citation>
    <scope>NUCLEOTIDE SEQUENCE</scope>
    <source>
        <strain evidence="1">BMA12</strain>
    </source>
</reference>
<accession>A0ABT8LHB5</accession>
<dbReference type="InterPro" id="IPR036134">
    <property type="entry name" value="Crypto/Photolyase_FAD-like_sf"/>
</dbReference>
<gene>
    <name evidence="1" type="ORF">QQ020_33010</name>
</gene>
<keyword evidence="2" id="KW-1185">Reference proteome</keyword>
<dbReference type="Gene3D" id="1.10.579.10">
    <property type="entry name" value="DNA Cyclobutane Dipyrimidine Photolyase, subunit A, domain 3"/>
    <property type="match status" value="1"/>
</dbReference>
<dbReference type="Gene3D" id="1.25.40.80">
    <property type="match status" value="1"/>
</dbReference>
<dbReference type="Pfam" id="PF04244">
    <property type="entry name" value="DPRP"/>
    <property type="match status" value="1"/>
</dbReference>
<dbReference type="PANTHER" id="PTHR38657:SF1">
    <property type="entry name" value="SLR1343 PROTEIN"/>
    <property type="match status" value="1"/>
</dbReference>
<dbReference type="InterPro" id="IPR052551">
    <property type="entry name" value="UV-DNA_repair_photolyase"/>
</dbReference>
<dbReference type="InterPro" id="IPR014729">
    <property type="entry name" value="Rossmann-like_a/b/a_fold"/>
</dbReference>
<dbReference type="Proteomes" id="UP001172083">
    <property type="component" value="Unassembled WGS sequence"/>
</dbReference>
<evidence type="ECO:0000313" key="2">
    <source>
        <dbReference type="Proteomes" id="UP001172083"/>
    </source>
</evidence>
<dbReference type="Gene3D" id="3.40.50.620">
    <property type="entry name" value="HUPs"/>
    <property type="match status" value="1"/>
</dbReference>
<dbReference type="Gene3D" id="1.10.10.1710">
    <property type="entry name" value="Deoxyribodipyrimidine photolyase-related"/>
    <property type="match status" value="1"/>
</dbReference>
<protein>
    <submittedName>
        <fullName evidence="1">Cryptochrome/photolyase family protein</fullName>
    </submittedName>
</protein>
<dbReference type="SUPFAM" id="SSF48173">
    <property type="entry name" value="Cryptochrome/photolyase FAD-binding domain"/>
    <property type="match status" value="1"/>
</dbReference>
<organism evidence="1 2">
    <name type="scientific">Agaribacillus aureus</name>
    <dbReference type="NCBI Taxonomy" id="3051825"/>
    <lineage>
        <taxon>Bacteria</taxon>
        <taxon>Pseudomonadati</taxon>
        <taxon>Bacteroidota</taxon>
        <taxon>Cytophagia</taxon>
        <taxon>Cytophagales</taxon>
        <taxon>Splendidivirgaceae</taxon>
        <taxon>Agaribacillus</taxon>
    </lineage>
</organism>
<dbReference type="PANTHER" id="PTHR38657">
    <property type="entry name" value="SLR1343 PROTEIN"/>
    <property type="match status" value="1"/>
</dbReference>
<name>A0ABT8LHB5_9BACT</name>
<evidence type="ECO:0000313" key="1">
    <source>
        <dbReference type="EMBL" id="MDN5216938.1"/>
    </source>
</evidence>
<dbReference type="RefSeq" id="WP_346762276.1">
    <property type="nucleotide sequence ID" value="NZ_JAUJEB010000012.1"/>
</dbReference>
<dbReference type="InterPro" id="IPR007357">
    <property type="entry name" value="PhrB-like"/>
</dbReference>
<sequence>MKKAVNIIFPHQLFAHSPLLANGYEVCLIEEYLFFRQYRFHKQKLAFHRASMRTYKASLEGKGLKVTYIESTNSLSDIRLLIEDLESRGFTAINIIDPVDNWLEKRIRKTAVKIELNVLESPLFLNTNKDNLSFFKPEKVFFFQTAFYKQQRKKLNILLNKDKTPVGGKWTYDTENRKKYPRGKTPPGIHFPKPSPIWEEAVSYVQDHFNENPGKLSSSLIYPISHAGAKEWFEQFLNFRFHDFGIYEDAIVMNELILNHSVLSPLLNVGLLLPENVLAQSLAFAESARIPLNATEGFIRQIIGWREFVRGIYICKGSRSRTRNFWKFDRKIPLSFYTGTTGIDPVDQTIKKVLDTGYCHHIERLMVLGNFMLLCEFDPDEVYKWFMELFIDAYDWVMVPNVYGMSQFADGGYFATKPYISGSNYLKKMSDFPGGEWQQVWDGLFWRFIHRHQDFFQKNPRTSMLYHSYHRMSPEKRAIHLENAEEFIAAMETQSGIANAKPGYPH</sequence>